<reference evidence="1 2" key="1">
    <citation type="submission" date="2015-07" db="EMBL/GenBank/DDBJ databases">
        <title>Genome analysis of myxobacterium Chondromyces crocatus Cm c5 reveals a high potential for natural compound synthesis and the genetic basis for the loss of fruiting body formation.</title>
        <authorList>
            <person name="Zaburannyi N."/>
            <person name="Bunk B."/>
            <person name="Maier J."/>
            <person name="Overmann J."/>
            <person name="Mueller R."/>
        </authorList>
    </citation>
    <scope>NUCLEOTIDE SEQUENCE [LARGE SCALE GENOMIC DNA]</scope>
    <source>
        <strain evidence="1 2">Cm c5</strain>
    </source>
</reference>
<protein>
    <recommendedName>
        <fullName evidence="3">Addiction module protein</fullName>
    </recommendedName>
</protein>
<dbReference type="AlphaFoldDB" id="A0A0K1EQ48"/>
<dbReference type="InterPro" id="IPR013406">
    <property type="entry name" value="CHP02574_addiction_mod"/>
</dbReference>
<name>A0A0K1EQ48_CHOCO</name>
<dbReference type="KEGG" id="ccro:CMC5_069990"/>
<dbReference type="OrthoDB" id="5523603at2"/>
<sequence>MSSRRTVLAQALELPCEERADMARSLLRSLDEPADKADVEDAWLDEVGRRLQSVEQGTATTDSWEAVRQRVHARLRASD</sequence>
<keyword evidence="2" id="KW-1185">Reference proteome</keyword>
<dbReference type="NCBIfam" id="TIGR02574">
    <property type="entry name" value="stabl_TIGR02574"/>
    <property type="match status" value="1"/>
</dbReference>
<dbReference type="STRING" id="52.CMC5_069990"/>
<dbReference type="EMBL" id="CP012159">
    <property type="protein sequence ID" value="AKT42772.1"/>
    <property type="molecule type" value="Genomic_DNA"/>
</dbReference>
<dbReference type="Pfam" id="PF09720">
    <property type="entry name" value="Unstab_antitox"/>
    <property type="match status" value="1"/>
</dbReference>
<evidence type="ECO:0008006" key="3">
    <source>
        <dbReference type="Google" id="ProtNLM"/>
    </source>
</evidence>
<evidence type="ECO:0000313" key="1">
    <source>
        <dbReference type="EMBL" id="AKT42772.1"/>
    </source>
</evidence>
<evidence type="ECO:0000313" key="2">
    <source>
        <dbReference type="Proteomes" id="UP000067626"/>
    </source>
</evidence>
<dbReference type="RefSeq" id="WP_082363051.1">
    <property type="nucleotide sequence ID" value="NZ_CP012159.1"/>
</dbReference>
<proteinExistence type="predicted"/>
<accession>A0A0K1EQ48</accession>
<organism evidence="1 2">
    <name type="scientific">Chondromyces crocatus</name>
    <dbReference type="NCBI Taxonomy" id="52"/>
    <lineage>
        <taxon>Bacteria</taxon>
        <taxon>Pseudomonadati</taxon>
        <taxon>Myxococcota</taxon>
        <taxon>Polyangia</taxon>
        <taxon>Polyangiales</taxon>
        <taxon>Polyangiaceae</taxon>
        <taxon>Chondromyces</taxon>
    </lineage>
</organism>
<gene>
    <name evidence="1" type="ORF">CMC5_069990</name>
</gene>
<dbReference type="Proteomes" id="UP000067626">
    <property type="component" value="Chromosome"/>
</dbReference>